<organism evidence="1 2">
    <name type="scientific">Setaria italica</name>
    <name type="common">Foxtail millet</name>
    <name type="synonym">Panicum italicum</name>
    <dbReference type="NCBI Taxonomy" id="4555"/>
    <lineage>
        <taxon>Eukaryota</taxon>
        <taxon>Viridiplantae</taxon>
        <taxon>Streptophyta</taxon>
        <taxon>Embryophyta</taxon>
        <taxon>Tracheophyta</taxon>
        <taxon>Spermatophyta</taxon>
        <taxon>Magnoliopsida</taxon>
        <taxon>Liliopsida</taxon>
        <taxon>Poales</taxon>
        <taxon>Poaceae</taxon>
        <taxon>PACMAD clade</taxon>
        <taxon>Panicoideae</taxon>
        <taxon>Panicodae</taxon>
        <taxon>Paniceae</taxon>
        <taxon>Cenchrinae</taxon>
        <taxon>Setaria</taxon>
    </lineage>
</organism>
<reference evidence="2" key="1">
    <citation type="journal article" date="2012" name="Nat. Biotechnol.">
        <title>Reference genome sequence of the model plant Setaria.</title>
        <authorList>
            <person name="Bennetzen J.L."/>
            <person name="Schmutz J."/>
            <person name="Wang H."/>
            <person name="Percifield R."/>
            <person name="Hawkins J."/>
            <person name="Pontaroli A.C."/>
            <person name="Estep M."/>
            <person name="Feng L."/>
            <person name="Vaughn J.N."/>
            <person name="Grimwood J."/>
            <person name="Jenkins J."/>
            <person name="Barry K."/>
            <person name="Lindquist E."/>
            <person name="Hellsten U."/>
            <person name="Deshpande S."/>
            <person name="Wang X."/>
            <person name="Wu X."/>
            <person name="Mitros T."/>
            <person name="Triplett J."/>
            <person name="Yang X."/>
            <person name="Ye C.Y."/>
            <person name="Mauro-Herrera M."/>
            <person name="Wang L."/>
            <person name="Li P."/>
            <person name="Sharma M."/>
            <person name="Sharma R."/>
            <person name="Ronald P.C."/>
            <person name="Panaud O."/>
            <person name="Kellogg E.A."/>
            <person name="Brutnell T.P."/>
            <person name="Doust A.N."/>
            <person name="Tuskan G.A."/>
            <person name="Rokhsar D."/>
            <person name="Devos K.M."/>
        </authorList>
    </citation>
    <scope>NUCLEOTIDE SEQUENCE [LARGE SCALE GENOMIC DNA]</scope>
    <source>
        <strain evidence="2">cv. Yugu1</strain>
    </source>
</reference>
<dbReference type="HOGENOM" id="CLU_3360604_0_0_1"/>
<reference evidence="1" key="2">
    <citation type="submission" date="2018-08" db="UniProtKB">
        <authorList>
            <consortium name="EnsemblPlants"/>
        </authorList>
    </citation>
    <scope>IDENTIFICATION</scope>
    <source>
        <strain evidence="1">Yugu1</strain>
    </source>
</reference>
<dbReference type="EnsemblPlants" id="KQL02298">
    <property type="protein sequence ID" value="KQL02298"/>
    <property type="gene ID" value="SETIT_015900mg"/>
</dbReference>
<sequence length="36" mass="4158">MPVFYPSIRASRHTQIVVSLSHTSLKLADRFLLFLI</sequence>
<keyword evidence="2" id="KW-1185">Reference proteome</keyword>
<protein>
    <submittedName>
        <fullName evidence="1">Uncharacterized protein</fullName>
    </submittedName>
</protein>
<dbReference type="AlphaFoldDB" id="K3YNQ8"/>
<evidence type="ECO:0000313" key="1">
    <source>
        <dbReference type="EnsemblPlants" id="KQL02298"/>
    </source>
</evidence>
<dbReference type="InParanoid" id="K3YNQ8"/>
<dbReference type="Proteomes" id="UP000004995">
    <property type="component" value="Unassembled WGS sequence"/>
</dbReference>
<accession>K3YNQ8</accession>
<name>K3YNQ8_SETIT</name>
<dbReference type="Gramene" id="KQL02298">
    <property type="protein sequence ID" value="KQL02298"/>
    <property type="gene ID" value="SETIT_015900mg"/>
</dbReference>
<dbReference type="EMBL" id="AGNK02003953">
    <property type="status" value="NOT_ANNOTATED_CDS"/>
    <property type="molecule type" value="Genomic_DNA"/>
</dbReference>
<evidence type="ECO:0000313" key="2">
    <source>
        <dbReference type="Proteomes" id="UP000004995"/>
    </source>
</evidence>
<proteinExistence type="predicted"/>